<evidence type="ECO:0008006" key="2">
    <source>
        <dbReference type="Google" id="ProtNLM"/>
    </source>
</evidence>
<protein>
    <recommendedName>
        <fullName evidence="2">DUF393 domain-containing protein</fullName>
    </recommendedName>
</protein>
<proteinExistence type="predicted"/>
<sequence>MTAIPAIIYDGECRFCLWSVGRIRRAAREGQFEFVPRQQPGLDERFPILAQSDFNTGLRLMHTDGTVHVGADGVYEIYRRLTPYHLVAWIYRLPLF</sequence>
<dbReference type="AlphaFoldDB" id="A0A382T8T9"/>
<gene>
    <name evidence="1" type="ORF">METZ01_LOCUS370595</name>
</gene>
<evidence type="ECO:0000313" key="1">
    <source>
        <dbReference type="EMBL" id="SVD17741.1"/>
    </source>
</evidence>
<dbReference type="EMBL" id="UINC01134288">
    <property type="protein sequence ID" value="SVD17741.1"/>
    <property type="molecule type" value="Genomic_DNA"/>
</dbReference>
<dbReference type="GO" id="GO:0015035">
    <property type="term" value="F:protein-disulfide reductase activity"/>
    <property type="evidence" value="ECO:0007669"/>
    <property type="project" value="InterPro"/>
</dbReference>
<accession>A0A382T8T9</accession>
<feature type="non-terminal residue" evidence="1">
    <location>
        <position position="96"/>
    </location>
</feature>
<dbReference type="Pfam" id="PF04134">
    <property type="entry name" value="DCC1-like"/>
    <property type="match status" value="1"/>
</dbReference>
<reference evidence="1" key="1">
    <citation type="submission" date="2018-05" db="EMBL/GenBank/DDBJ databases">
        <authorList>
            <person name="Lanie J.A."/>
            <person name="Ng W.-L."/>
            <person name="Kazmierczak K.M."/>
            <person name="Andrzejewski T.M."/>
            <person name="Davidsen T.M."/>
            <person name="Wayne K.J."/>
            <person name="Tettelin H."/>
            <person name="Glass J.I."/>
            <person name="Rusch D."/>
            <person name="Podicherti R."/>
            <person name="Tsui H.-C.T."/>
            <person name="Winkler M.E."/>
        </authorList>
    </citation>
    <scope>NUCLEOTIDE SEQUENCE</scope>
</reference>
<name>A0A382T8T9_9ZZZZ</name>
<organism evidence="1">
    <name type="scientific">marine metagenome</name>
    <dbReference type="NCBI Taxonomy" id="408172"/>
    <lineage>
        <taxon>unclassified sequences</taxon>
        <taxon>metagenomes</taxon>
        <taxon>ecological metagenomes</taxon>
    </lineage>
</organism>
<dbReference type="InterPro" id="IPR007263">
    <property type="entry name" value="DCC1-like"/>
</dbReference>